<evidence type="ECO:0000256" key="2">
    <source>
        <dbReference type="SAM" id="Phobius"/>
    </source>
</evidence>
<protein>
    <recommendedName>
        <fullName evidence="3">NAD(P)-binding domain-containing protein</fullName>
    </recommendedName>
</protein>
<dbReference type="Proteomes" id="UP000622797">
    <property type="component" value="Unassembled WGS sequence"/>
</dbReference>
<feature type="domain" description="NAD(P)-binding" evidence="3">
    <location>
        <begin position="15"/>
        <end position="192"/>
    </location>
</feature>
<evidence type="ECO:0000313" key="4">
    <source>
        <dbReference type="EMBL" id="KAF4944291.1"/>
    </source>
</evidence>
<reference evidence="4" key="1">
    <citation type="journal article" date="2020" name="BMC Genomics">
        <title>Correction to: Identification and distribution of gene clusters required for synthesis of sphingolipid metabolism inhibitors in diverse species of the filamentous fungus Fusarium.</title>
        <authorList>
            <person name="Kim H.S."/>
            <person name="Lohmar J.M."/>
            <person name="Busman M."/>
            <person name="Brown D.W."/>
            <person name="Naumann T.A."/>
            <person name="Divon H.H."/>
            <person name="Lysoe E."/>
            <person name="Uhlig S."/>
            <person name="Proctor R.H."/>
        </authorList>
    </citation>
    <scope>NUCLEOTIDE SEQUENCE</scope>
    <source>
        <strain evidence="4">NRRL 20472</strain>
    </source>
</reference>
<dbReference type="PANTHER" id="PTHR15020">
    <property type="entry name" value="FLAVIN REDUCTASE-RELATED"/>
    <property type="match status" value="1"/>
</dbReference>
<dbReference type="AlphaFoldDB" id="A0A8H4SRN8"/>
<keyword evidence="2" id="KW-0812">Transmembrane</keyword>
<proteinExistence type="inferred from homology"/>
<name>A0A8H4SRN8_9HYPO</name>
<keyword evidence="5" id="KW-1185">Reference proteome</keyword>
<keyword evidence="2" id="KW-1133">Transmembrane helix</keyword>
<dbReference type="InterPro" id="IPR036291">
    <property type="entry name" value="NAD(P)-bd_dom_sf"/>
</dbReference>
<dbReference type="SUPFAM" id="SSF51735">
    <property type="entry name" value="NAD(P)-binding Rossmann-fold domains"/>
    <property type="match status" value="1"/>
</dbReference>
<reference evidence="4" key="2">
    <citation type="submission" date="2020-05" db="EMBL/GenBank/DDBJ databases">
        <authorList>
            <person name="Kim H.-S."/>
            <person name="Proctor R.H."/>
            <person name="Brown D.W."/>
        </authorList>
    </citation>
    <scope>NUCLEOTIDE SEQUENCE</scope>
    <source>
        <strain evidence="4">NRRL 20472</strain>
    </source>
</reference>
<feature type="transmembrane region" description="Helical" evidence="2">
    <location>
        <begin position="239"/>
        <end position="260"/>
    </location>
</feature>
<sequence length="270" mass="29995">MAESRMRKYTIALLGCTGNTGKVVLRTLLAKPEYNLNIYARSAKKLCSQFPELGDNDQVKMYIGDIHDTNVIVDCVSGASVIICTLGSDGMSPDTILGDSAQALVNALKLLKEQKGAAWKAPRLLYLSSASENERFSAPRPRFVHWMITTAFQMGYIDLQRAQRILLQDPSLCSLLLVQSNVLVDEPGTGSFISAEYAKLGCSYHDLGNAFVELAINDGYRKLETVAVSSRDGDKALRYAPIIATKLFLGFFVNFFPWGVQIHRFLERLW</sequence>
<gene>
    <name evidence="4" type="ORF">FSARC_14712</name>
</gene>
<keyword evidence="2" id="KW-0472">Membrane</keyword>
<dbReference type="OrthoDB" id="10254221at2759"/>
<dbReference type="EMBL" id="JABEXW010001363">
    <property type="protein sequence ID" value="KAF4944291.1"/>
    <property type="molecule type" value="Genomic_DNA"/>
</dbReference>
<dbReference type="InterPro" id="IPR016040">
    <property type="entry name" value="NAD(P)-bd_dom"/>
</dbReference>
<evidence type="ECO:0000313" key="5">
    <source>
        <dbReference type="Proteomes" id="UP000622797"/>
    </source>
</evidence>
<dbReference type="PANTHER" id="PTHR15020:SF50">
    <property type="entry name" value="UPF0659 PROTEIN YMR090W"/>
    <property type="match status" value="1"/>
</dbReference>
<evidence type="ECO:0000256" key="1">
    <source>
        <dbReference type="ARBA" id="ARBA00038376"/>
    </source>
</evidence>
<dbReference type="Gene3D" id="3.40.50.720">
    <property type="entry name" value="NAD(P)-binding Rossmann-like Domain"/>
    <property type="match status" value="1"/>
</dbReference>
<comment type="similarity">
    <text evidence="1">Belongs to the avfA family.</text>
</comment>
<evidence type="ECO:0000259" key="3">
    <source>
        <dbReference type="Pfam" id="PF13460"/>
    </source>
</evidence>
<accession>A0A8H4SRN8</accession>
<comment type="caution">
    <text evidence="4">The sequence shown here is derived from an EMBL/GenBank/DDBJ whole genome shotgun (WGS) entry which is preliminary data.</text>
</comment>
<organism evidence="4 5">
    <name type="scientific">Fusarium sarcochroum</name>
    <dbReference type="NCBI Taxonomy" id="1208366"/>
    <lineage>
        <taxon>Eukaryota</taxon>
        <taxon>Fungi</taxon>
        <taxon>Dikarya</taxon>
        <taxon>Ascomycota</taxon>
        <taxon>Pezizomycotina</taxon>
        <taxon>Sordariomycetes</taxon>
        <taxon>Hypocreomycetidae</taxon>
        <taxon>Hypocreales</taxon>
        <taxon>Nectriaceae</taxon>
        <taxon>Fusarium</taxon>
        <taxon>Fusarium lateritium species complex</taxon>
    </lineage>
</organism>
<dbReference type="Pfam" id="PF13460">
    <property type="entry name" value="NAD_binding_10"/>
    <property type="match status" value="1"/>
</dbReference>